<evidence type="ECO:0000313" key="2">
    <source>
        <dbReference type="EMBL" id="QJA84829.1"/>
    </source>
</evidence>
<protein>
    <submittedName>
        <fullName evidence="2">Uncharacterized protein</fullName>
    </submittedName>
</protein>
<dbReference type="AlphaFoldDB" id="A0A6M3KRZ2"/>
<dbReference type="EMBL" id="MT142536">
    <property type="protein sequence ID" value="QJA84829.1"/>
    <property type="molecule type" value="Genomic_DNA"/>
</dbReference>
<sequence length="124" mass="14751">MLYISFAWTTDAFKLGVKHRTRRNWNDDYAQRFIKAFYNQDVIGALDKNFRFGGKQVGSLKLTEAPFQQLTGKMSEFDYKAEGLYWMEKQGIKIRGLTPREFFENWKQANEMVWVVTFVKLENM</sequence>
<evidence type="ECO:0000313" key="1">
    <source>
        <dbReference type="EMBL" id="QJA75544.1"/>
    </source>
</evidence>
<proteinExistence type="predicted"/>
<reference evidence="2" key="1">
    <citation type="submission" date="2020-03" db="EMBL/GenBank/DDBJ databases">
        <title>The deep terrestrial virosphere.</title>
        <authorList>
            <person name="Holmfeldt K."/>
            <person name="Nilsson E."/>
            <person name="Simone D."/>
            <person name="Lopez-Fernandez M."/>
            <person name="Wu X."/>
            <person name="de Brujin I."/>
            <person name="Lundin D."/>
            <person name="Andersson A."/>
            <person name="Bertilsson S."/>
            <person name="Dopson M."/>
        </authorList>
    </citation>
    <scope>NUCLEOTIDE SEQUENCE</scope>
    <source>
        <strain evidence="1">MM415A01761</strain>
        <strain evidence="2">MM415B02343</strain>
    </source>
</reference>
<organism evidence="2">
    <name type="scientific">viral metagenome</name>
    <dbReference type="NCBI Taxonomy" id="1070528"/>
    <lineage>
        <taxon>unclassified sequences</taxon>
        <taxon>metagenomes</taxon>
        <taxon>organismal metagenomes</taxon>
    </lineage>
</organism>
<gene>
    <name evidence="1" type="ORF">MM415A01761_0003</name>
    <name evidence="2" type="ORF">MM415B02343_0003</name>
</gene>
<name>A0A6M3KRZ2_9ZZZZ</name>
<dbReference type="EMBL" id="MT142170">
    <property type="protein sequence ID" value="QJA75544.1"/>
    <property type="molecule type" value="Genomic_DNA"/>
</dbReference>
<accession>A0A6M3KRZ2</accession>